<name>A0A8D8QUU5_9HEMI</name>
<evidence type="ECO:0000313" key="2">
    <source>
        <dbReference type="EMBL" id="CAG6638783.1"/>
    </source>
</evidence>
<reference evidence="2" key="1">
    <citation type="submission" date="2021-05" db="EMBL/GenBank/DDBJ databases">
        <authorList>
            <person name="Alioto T."/>
            <person name="Alioto T."/>
            <person name="Gomez Garrido J."/>
        </authorList>
    </citation>
    <scope>NUCLEOTIDE SEQUENCE</scope>
</reference>
<keyword evidence="1" id="KW-0812">Transmembrane</keyword>
<keyword evidence="1" id="KW-1133">Transmembrane helix</keyword>
<protein>
    <submittedName>
        <fullName evidence="2">Uncharacterized protein</fullName>
    </submittedName>
</protein>
<evidence type="ECO:0000256" key="1">
    <source>
        <dbReference type="SAM" id="Phobius"/>
    </source>
</evidence>
<accession>A0A8D8QUU5</accession>
<sequence>MLMYKKVQYSSIRRENFQNTIVALVGVSFFPVKIRLYASCVLLLVLGVHEVVGVPIFVYSISLPSFSLSLSLCTYTISLYLFNLYLYLYYLSLYLYYLSDQ</sequence>
<dbReference type="EMBL" id="HBUF01103928">
    <property type="protein sequence ID" value="CAG6638783.1"/>
    <property type="molecule type" value="Transcribed_RNA"/>
</dbReference>
<proteinExistence type="predicted"/>
<dbReference type="AlphaFoldDB" id="A0A8D8QUU5"/>
<organism evidence="2">
    <name type="scientific">Cacopsylla melanoneura</name>
    <dbReference type="NCBI Taxonomy" id="428564"/>
    <lineage>
        <taxon>Eukaryota</taxon>
        <taxon>Metazoa</taxon>
        <taxon>Ecdysozoa</taxon>
        <taxon>Arthropoda</taxon>
        <taxon>Hexapoda</taxon>
        <taxon>Insecta</taxon>
        <taxon>Pterygota</taxon>
        <taxon>Neoptera</taxon>
        <taxon>Paraneoptera</taxon>
        <taxon>Hemiptera</taxon>
        <taxon>Sternorrhyncha</taxon>
        <taxon>Psylloidea</taxon>
        <taxon>Psyllidae</taxon>
        <taxon>Psyllinae</taxon>
        <taxon>Cacopsylla</taxon>
    </lineage>
</organism>
<feature type="transmembrane region" description="Helical" evidence="1">
    <location>
        <begin position="79"/>
        <end position="97"/>
    </location>
</feature>
<keyword evidence="1" id="KW-0472">Membrane</keyword>